<name>A0A8H7RZN2_9FUNG</name>
<evidence type="ECO:0000313" key="2">
    <source>
        <dbReference type="Proteomes" id="UP000646827"/>
    </source>
</evidence>
<dbReference type="AlphaFoldDB" id="A0A8H7RZN2"/>
<reference evidence="1 2" key="1">
    <citation type="submission" date="2020-12" db="EMBL/GenBank/DDBJ databases">
        <title>Metabolic potential, ecology and presence of endohyphal bacteria is reflected in genomic diversity of Mucoromycotina.</title>
        <authorList>
            <person name="Muszewska A."/>
            <person name="Okrasinska A."/>
            <person name="Steczkiewicz K."/>
            <person name="Drgas O."/>
            <person name="Orlowska M."/>
            <person name="Perlinska-Lenart U."/>
            <person name="Aleksandrzak-Piekarczyk T."/>
            <person name="Szatraj K."/>
            <person name="Zielenkiewicz U."/>
            <person name="Pilsyk S."/>
            <person name="Malc E."/>
            <person name="Mieczkowski P."/>
            <person name="Kruszewska J.S."/>
            <person name="Biernat P."/>
            <person name="Pawlowska J."/>
        </authorList>
    </citation>
    <scope>NUCLEOTIDE SEQUENCE [LARGE SCALE GENOMIC DNA]</scope>
    <source>
        <strain evidence="1 2">CBS 142.35</strain>
    </source>
</reference>
<comment type="caution">
    <text evidence="1">The sequence shown here is derived from an EMBL/GenBank/DDBJ whole genome shotgun (WGS) entry which is preliminary data.</text>
</comment>
<organism evidence="1 2">
    <name type="scientific">Circinella minor</name>
    <dbReference type="NCBI Taxonomy" id="1195481"/>
    <lineage>
        <taxon>Eukaryota</taxon>
        <taxon>Fungi</taxon>
        <taxon>Fungi incertae sedis</taxon>
        <taxon>Mucoromycota</taxon>
        <taxon>Mucoromycotina</taxon>
        <taxon>Mucoromycetes</taxon>
        <taxon>Mucorales</taxon>
        <taxon>Lichtheimiaceae</taxon>
        <taxon>Circinella</taxon>
    </lineage>
</organism>
<proteinExistence type="predicted"/>
<evidence type="ECO:0000313" key="1">
    <source>
        <dbReference type="EMBL" id="KAG2219498.1"/>
    </source>
</evidence>
<keyword evidence="2" id="KW-1185">Reference proteome</keyword>
<protein>
    <submittedName>
        <fullName evidence="1">Uncharacterized protein</fullName>
    </submittedName>
</protein>
<sequence>MGDISAVEAGRLSEIYERTIADVHLEDVYDNQEGPARMNSAQEEHVMGEPNVETEGIEGLWMEKKSGLQPIQHS</sequence>
<gene>
    <name evidence="1" type="ORF">INT45_010418</name>
</gene>
<dbReference type="Proteomes" id="UP000646827">
    <property type="component" value="Unassembled WGS sequence"/>
</dbReference>
<accession>A0A8H7RZN2</accession>
<dbReference type="EMBL" id="JAEPRB010000177">
    <property type="protein sequence ID" value="KAG2219498.1"/>
    <property type="molecule type" value="Genomic_DNA"/>
</dbReference>